<dbReference type="AlphaFoldDB" id="A0A0C3B9Q6"/>
<dbReference type="NCBIfam" id="TIGR01452">
    <property type="entry name" value="PGP_euk"/>
    <property type="match status" value="1"/>
</dbReference>
<feature type="binding site" evidence="8">
    <location>
        <position position="26"/>
    </location>
    <ligand>
        <name>Mg(2+)</name>
        <dbReference type="ChEBI" id="CHEBI:18420"/>
    </ligand>
</feature>
<feature type="active site" description="Nucleophile" evidence="6">
    <location>
        <position position="24"/>
    </location>
</feature>
<dbReference type="PIRSF" id="PIRSF000915">
    <property type="entry name" value="PGP-type_phosphatase"/>
    <property type="match status" value="1"/>
</dbReference>
<feature type="binding site" evidence="8">
    <location>
        <position position="24"/>
    </location>
    <ligand>
        <name>Mg(2+)</name>
        <dbReference type="ChEBI" id="CHEBI:18420"/>
    </ligand>
</feature>
<dbReference type="SUPFAM" id="SSF56784">
    <property type="entry name" value="HAD-like"/>
    <property type="match status" value="1"/>
</dbReference>
<sequence length="293" mass="31777">MAARLKSQEEYATLIDKYDTFLFDCDGVLWNGDAVVDGVIDVLRMLREKNKSVIFVTNNASKSRVDYKGKFDKMGVQATEEEIFGSAYASAVYISTVLRLPPTSKVYVIGMPGLEHELDTEGIAHIGGSDPADNTLEPFKLSTFVKDEKVSVVLCGLDLHINYTKYCKAFQYLRAGATFLATNVDSTYPVDGGLLPGSGALTYVLAKAMGVEPLSIGKPGKTMMDCIKAKHSFDPARTLMVGDRLDTDILFGKNGGVSTLLVMTGVTTEAVLESTTIVPDYVIDSLGDLRVLI</sequence>
<keyword evidence="1 5" id="KW-0378">Hydrolase</keyword>
<feature type="active site" description="Proton donor" evidence="6">
    <location>
        <position position="26"/>
    </location>
</feature>
<dbReference type="GO" id="GO:0005737">
    <property type="term" value="C:cytoplasm"/>
    <property type="evidence" value="ECO:0007669"/>
    <property type="project" value="TreeGrafter"/>
</dbReference>
<dbReference type="Pfam" id="PF13344">
    <property type="entry name" value="Hydrolase_6"/>
    <property type="match status" value="1"/>
</dbReference>
<reference evidence="10" key="2">
    <citation type="submission" date="2015-01" db="EMBL/GenBank/DDBJ databases">
        <title>Evolutionary Origins and Diversification of the Mycorrhizal Mutualists.</title>
        <authorList>
            <consortium name="DOE Joint Genome Institute"/>
            <consortium name="Mycorrhizal Genomics Consortium"/>
            <person name="Kohler A."/>
            <person name="Kuo A."/>
            <person name="Nagy L.G."/>
            <person name="Floudas D."/>
            <person name="Copeland A."/>
            <person name="Barry K.W."/>
            <person name="Cichocki N."/>
            <person name="Veneault-Fourrey C."/>
            <person name="LaButti K."/>
            <person name="Lindquist E.A."/>
            <person name="Lipzen A."/>
            <person name="Lundell T."/>
            <person name="Morin E."/>
            <person name="Murat C."/>
            <person name="Riley R."/>
            <person name="Ohm R."/>
            <person name="Sun H."/>
            <person name="Tunlid A."/>
            <person name="Henrissat B."/>
            <person name="Grigoriev I.V."/>
            <person name="Hibbett D.S."/>
            <person name="Martin F."/>
        </authorList>
    </citation>
    <scope>NUCLEOTIDE SEQUENCE [LARGE SCALE GENOMIC DNA]</scope>
    <source>
        <strain evidence="10">MAFF 305830</strain>
    </source>
</reference>
<dbReference type="InterPro" id="IPR023214">
    <property type="entry name" value="HAD_sf"/>
</dbReference>
<evidence type="ECO:0000256" key="6">
    <source>
        <dbReference type="PIRSR" id="PIRSR000915-1"/>
    </source>
</evidence>
<dbReference type="EMBL" id="KN824294">
    <property type="protein sequence ID" value="KIM28161.1"/>
    <property type="molecule type" value="Genomic_DNA"/>
</dbReference>
<keyword evidence="8" id="KW-0460">Magnesium</keyword>
<dbReference type="Proteomes" id="UP000054097">
    <property type="component" value="Unassembled WGS sequence"/>
</dbReference>
<gene>
    <name evidence="9" type="ORF">M408DRAFT_70267</name>
</gene>
<dbReference type="GO" id="GO:0008967">
    <property type="term" value="F:phosphoglycolate phosphatase activity"/>
    <property type="evidence" value="ECO:0007669"/>
    <property type="project" value="TreeGrafter"/>
</dbReference>
<dbReference type="NCBIfam" id="TIGR01460">
    <property type="entry name" value="HAD-SF-IIA"/>
    <property type="match status" value="1"/>
</dbReference>
<dbReference type="HOGENOM" id="CLU_043473_0_0_1"/>
<dbReference type="GO" id="GO:0004035">
    <property type="term" value="F:alkaline phosphatase activity"/>
    <property type="evidence" value="ECO:0007669"/>
    <property type="project" value="TreeGrafter"/>
</dbReference>
<evidence type="ECO:0000256" key="5">
    <source>
        <dbReference type="PIRNR" id="PIRNR000915"/>
    </source>
</evidence>
<evidence type="ECO:0000256" key="3">
    <source>
        <dbReference type="ARBA" id="ARBA00066659"/>
    </source>
</evidence>
<dbReference type="InterPro" id="IPR006349">
    <property type="entry name" value="PGP_euk"/>
</dbReference>
<keyword evidence="8" id="KW-0479">Metal-binding</keyword>
<dbReference type="Pfam" id="PF13242">
    <property type="entry name" value="Hydrolase_like"/>
    <property type="match status" value="1"/>
</dbReference>
<evidence type="ECO:0000256" key="2">
    <source>
        <dbReference type="ARBA" id="ARBA00050247"/>
    </source>
</evidence>
<dbReference type="FunFam" id="3.40.50.1000:FF:000039">
    <property type="entry name" value="Phosphoglycolate phosphatase"/>
    <property type="match status" value="1"/>
</dbReference>
<dbReference type="EC" id="3.1.3.41" evidence="3 5"/>
<evidence type="ECO:0000256" key="4">
    <source>
        <dbReference type="ARBA" id="ARBA00069197"/>
    </source>
</evidence>
<protein>
    <recommendedName>
        <fullName evidence="4 5">4-nitrophenylphosphatase</fullName>
        <shortName evidence="5">PNPPase</shortName>
        <ecNumber evidence="3 5">3.1.3.41</ecNumber>
    </recommendedName>
</protein>
<feature type="binding site" evidence="7">
    <location>
        <position position="218"/>
    </location>
    <ligand>
        <name>substrate</name>
    </ligand>
</feature>
<dbReference type="GO" id="GO:0046872">
    <property type="term" value="F:metal ion binding"/>
    <property type="evidence" value="ECO:0007669"/>
    <property type="project" value="UniProtKB-KW"/>
</dbReference>
<evidence type="ECO:0000256" key="1">
    <source>
        <dbReference type="ARBA" id="ARBA00022801"/>
    </source>
</evidence>
<dbReference type="Gene3D" id="3.40.50.1000">
    <property type="entry name" value="HAD superfamily/HAD-like"/>
    <property type="match status" value="2"/>
</dbReference>
<dbReference type="OrthoDB" id="413953at2759"/>
<name>A0A0C3B9Q6_SERVB</name>
<evidence type="ECO:0000256" key="8">
    <source>
        <dbReference type="PIRSR" id="PIRSR000915-3"/>
    </source>
</evidence>
<evidence type="ECO:0000313" key="10">
    <source>
        <dbReference type="Proteomes" id="UP000054097"/>
    </source>
</evidence>
<evidence type="ECO:0000313" key="9">
    <source>
        <dbReference type="EMBL" id="KIM28161.1"/>
    </source>
</evidence>
<organism evidence="9 10">
    <name type="scientific">Serendipita vermifera MAFF 305830</name>
    <dbReference type="NCBI Taxonomy" id="933852"/>
    <lineage>
        <taxon>Eukaryota</taxon>
        <taxon>Fungi</taxon>
        <taxon>Dikarya</taxon>
        <taxon>Basidiomycota</taxon>
        <taxon>Agaricomycotina</taxon>
        <taxon>Agaricomycetes</taxon>
        <taxon>Sebacinales</taxon>
        <taxon>Serendipitaceae</taxon>
        <taxon>Serendipita</taxon>
    </lineage>
</organism>
<comment type="cofactor">
    <cofactor evidence="8">
        <name>Mg(2+)</name>
        <dbReference type="ChEBI" id="CHEBI:18420"/>
    </cofactor>
    <text evidence="8">Divalent metal ions. Mg(2+) is the most effective.</text>
</comment>
<feature type="binding site" evidence="8">
    <location>
        <position position="243"/>
    </location>
    <ligand>
        <name>Mg(2+)</name>
        <dbReference type="ChEBI" id="CHEBI:18420"/>
    </ligand>
</feature>
<evidence type="ECO:0000256" key="7">
    <source>
        <dbReference type="PIRSR" id="PIRSR000915-2"/>
    </source>
</evidence>
<comment type="catalytic activity">
    <reaction evidence="2 5">
        <text>4-nitrophenyl phosphate + H2O = 4-nitrophenol + phosphate + H(+)</text>
        <dbReference type="Rhea" id="RHEA:21664"/>
        <dbReference type="ChEBI" id="CHEBI:15377"/>
        <dbReference type="ChEBI" id="CHEBI:15378"/>
        <dbReference type="ChEBI" id="CHEBI:43474"/>
        <dbReference type="ChEBI" id="CHEBI:57917"/>
        <dbReference type="ChEBI" id="CHEBI:61146"/>
        <dbReference type="EC" id="3.1.3.41"/>
    </reaction>
</comment>
<dbReference type="InterPro" id="IPR036412">
    <property type="entry name" value="HAD-like_sf"/>
</dbReference>
<reference evidence="9 10" key="1">
    <citation type="submission" date="2014-04" db="EMBL/GenBank/DDBJ databases">
        <authorList>
            <consortium name="DOE Joint Genome Institute"/>
            <person name="Kuo A."/>
            <person name="Zuccaro A."/>
            <person name="Kohler A."/>
            <person name="Nagy L.G."/>
            <person name="Floudas D."/>
            <person name="Copeland A."/>
            <person name="Barry K.W."/>
            <person name="Cichocki N."/>
            <person name="Veneault-Fourrey C."/>
            <person name="LaButti K."/>
            <person name="Lindquist E.A."/>
            <person name="Lipzen A."/>
            <person name="Lundell T."/>
            <person name="Morin E."/>
            <person name="Murat C."/>
            <person name="Sun H."/>
            <person name="Tunlid A."/>
            <person name="Henrissat B."/>
            <person name="Grigoriev I.V."/>
            <person name="Hibbett D.S."/>
            <person name="Martin F."/>
            <person name="Nordberg H.P."/>
            <person name="Cantor M.N."/>
            <person name="Hua S.X."/>
        </authorList>
    </citation>
    <scope>NUCLEOTIDE SEQUENCE [LARGE SCALE GENOMIC DNA]</scope>
    <source>
        <strain evidence="9 10">MAFF 305830</strain>
    </source>
</reference>
<accession>A0A0C3B9Q6</accession>
<dbReference type="InterPro" id="IPR006357">
    <property type="entry name" value="HAD-SF_hydro_IIA"/>
</dbReference>
<dbReference type="PANTHER" id="PTHR19288:SF46">
    <property type="entry name" value="HALOACID DEHALOGENASE-LIKE HYDROLASE DOMAIN-CONTAINING PROTEIN 2"/>
    <property type="match status" value="1"/>
</dbReference>
<dbReference type="PANTHER" id="PTHR19288">
    <property type="entry name" value="4-NITROPHENYLPHOSPHATASE-RELATED"/>
    <property type="match status" value="1"/>
</dbReference>
<dbReference type="STRING" id="933852.A0A0C3B9Q6"/>
<proteinExistence type="predicted"/>
<keyword evidence="10" id="KW-1185">Reference proteome</keyword>